<dbReference type="RefSeq" id="WP_226997632.1">
    <property type="nucleotide sequence ID" value="NZ_CBCRZA010000010.1"/>
</dbReference>
<dbReference type="NCBIfam" id="NF040845">
    <property type="entry name" value="lmo0850_fam"/>
    <property type="match status" value="1"/>
</dbReference>
<name>A0A1W7AE03_9STAP</name>
<dbReference type="Proteomes" id="UP000194154">
    <property type="component" value="Chromosome"/>
</dbReference>
<evidence type="ECO:0000313" key="1">
    <source>
        <dbReference type="EMBL" id="ARQ07835.1"/>
    </source>
</evidence>
<dbReference type="KEGG" id="mcak:MCCS_22530"/>
<keyword evidence="2" id="KW-1185">Reference proteome</keyword>
<gene>
    <name evidence="1" type="ORF">MCCS_22530</name>
</gene>
<organism evidence="1 2">
    <name type="scientific">Macrococcoides canis</name>
    <dbReference type="NCBI Taxonomy" id="1855823"/>
    <lineage>
        <taxon>Bacteria</taxon>
        <taxon>Bacillati</taxon>
        <taxon>Bacillota</taxon>
        <taxon>Bacilli</taxon>
        <taxon>Bacillales</taxon>
        <taxon>Staphylococcaceae</taxon>
        <taxon>Macrococcoides</taxon>
    </lineage>
</organism>
<sequence length="44" mass="4853">MKQSQEKIKSVVTLLSSLGVNITKTKSRLDVMRTLPNVAPAKLK</sequence>
<dbReference type="EMBL" id="CP021059">
    <property type="protein sequence ID" value="ARQ07835.1"/>
    <property type="molecule type" value="Genomic_DNA"/>
</dbReference>
<proteinExistence type="predicted"/>
<evidence type="ECO:0000313" key="2">
    <source>
        <dbReference type="Proteomes" id="UP000194154"/>
    </source>
</evidence>
<dbReference type="GeneID" id="97532618"/>
<reference evidence="1 2" key="1">
    <citation type="journal article" date="2017" name="Int. J. Syst. Evol. Microbiol.">
        <title>Macrococcus canis sp. nov., a skin bacterium associated with infections in dogs.</title>
        <authorList>
            <person name="Gobeli Brawand S."/>
            <person name="Cotting K."/>
            <person name="Gomez-Sanz E."/>
            <person name="Collaud A."/>
            <person name="Thomann A."/>
            <person name="Brodard I."/>
            <person name="Rodriguez-Campos S."/>
            <person name="Strauss C."/>
            <person name="Perreten V."/>
        </authorList>
    </citation>
    <scope>NUCLEOTIDE SEQUENCE [LARGE SCALE GENOMIC DNA]</scope>
    <source>
        <strain evidence="1 2">KM45013</strain>
    </source>
</reference>
<accession>A0A1W7AE03</accession>
<dbReference type="InterPro" id="IPR049839">
    <property type="entry name" value="Lmo0850-like"/>
</dbReference>
<dbReference type="AlphaFoldDB" id="A0A1W7AE03"/>
<protein>
    <submittedName>
        <fullName evidence="1">Uncharacterized protein</fullName>
    </submittedName>
</protein>